<accession>A0A915IYV1</accession>
<dbReference type="AlphaFoldDB" id="A0A915IYV1"/>
<evidence type="ECO:0000313" key="1">
    <source>
        <dbReference type="Proteomes" id="UP000887565"/>
    </source>
</evidence>
<keyword evidence="1" id="KW-1185">Reference proteome</keyword>
<dbReference type="WBParaSite" id="nRc.2.0.1.t19009-RA">
    <property type="protein sequence ID" value="nRc.2.0.1.t19009-RA"/>
    <property type="gene ID" value="nRc.2.0.1.g19009"/>
</dbReference>
<reference evidence="2" key="1">
    <citation type="submission" date="2022-11" db="UniProtKB">
        <authorList>
            <consortium name="WormBaseParasite"/>
        </authorList>
    </citation>
    <scope>IDENTIFICATION</scope>
</reference>
<name>A0A915IYV1_ROMCU</name>
<dbReference type="Proteomes" id="UP000887565">
    <property type="component" value="Unplaced"/>
</dbReference>
<organism evidence="1 2">
    <name type="scientific">Romanomermis culicivorax</name>
    <name type="common">Nematode worm</name>
    <dbReference type="NCBI Taxonomy" id="13658"/>
    <lineage>
        <taxon>Eukaryota</taxon>
        <taxon>Metazoa</taxon>
        <taxon>Ecdysozoa</taxon>
        <taxon>Nematoda</taxon>
        <taxon>Enoplea</taxon>
        <taxon>Dorylaimia</taxon>
        <taxon>Mermithida</taxon>
        <taxon>Mermithoidea</taxon>
        <taxon>Mermithidae</taxon>
        <taxon>Romanomermis</taxon>
    </lineage>
</organism>
<proteinExistence type="predicted"/>
<evidence type="ECO:0000313" key="2">
    <source>
        <dbReference type="WBParaSite" id="nRc.2.0.1.t19009-RA"/>
    </source>
</evidence>
<protein>
    <submittedName>
        <fullName evidence="2">Argonaute linker 1 domain-containing protein</fullName>
    </submittedName>
</protein>
<sequence>MKLSFKYGRITLHKFSVSKFRSDYVPHGRCFYHSAPGTSKPLQFGRELKDGFIKSIRCVNGTNKNLKNPSFTLTMNIDIELHTGCSNYPGSVSLIPLECPQ</sequence>